<dbReference type="AlphaFoldDB" id="A0A0J6EVK3"/>
<reference evidence="2" key="3">
    <citation type="journal article" date="2010" name="Genome Res.">
        <title>Population genomic sequencing of Coccidioides fungi reveals recent hybridization and transposon control.</title>
        <authorList>
            <person name="Neafsey D.E."/>
            <person name="Barker B.M."/>
            <person name="Sharpton T.J."/>
            <person name="Stajich J.E."/>
            <person name="Park D.J."/>
            <person name="Whiston E."/>
            <person name="Hung C.-Y."/>
            <person name="McMahan C."/>
            <person name="White J."/>
            <person name="Sykes S."/>
            <person name="Heiman D."/>
            <person name="Young S."/>
            <person name="Zeng Q."/>
            <person name="Abouelleil A."/>
            <person name="Aftuck L."/>
            <person name="Bessette D."/>
            <person name="Brown A."/>
            <person name="FitzGerald M."/>
            <person name="Lui A."/>
            <person name="Macdonald J.P."/>
            <person name="Priest M."/>
            <person name="Orbach M.J."/>
            <person name="Galgiani J.N."/>
            <person name="Kirkland T.N."/>
            <person name="Cole G.T."/>
            <person name="Birren B.W."/>
            <person name="Henn M.R."/>
            <person name="Taylor J.W."/>
            <person name="Rounsley S.D."/>
        </authorList>
    </citation>
    <scope>NUCLEOTIDE SEQUENCE [LARGE SCALE GENOMIC DNA]</scope>
    <source>
        <strain evidence="2">RMSCC 3488</strain>
    </source>
</reference>
<name>A0A0J6EVK3_COCPO</name>
<reference evidence="1 2" key="1">
    <citation type="submission" date="2007-06" db="EMBL/GenBank/DDBJ databases">
        <title>The Genome Sequence of Coccidioides posadasii RMSCC_3488.</title>
        <authorList>
            <consortium name="Coccidioides Genome Resources Consortium"/>
            <consortium name="The Broad Institute Genome Sequencing Platform"/>
            <person name="Henn M.R."/>
            <person name="Sykes S."/>
            <person name="Young S."/>
            <person name="Jaffe D."/>
            <person name="Berlin A."/>
            <person name="Alvarez P."/>
            <person name="Butler J."/>
            <person name="Gnerre S."/>
            <person name="Grabherr M."/>
            <person name="Mauceli E."/>
            <person name="Brockman W."/>
            <person name="Kodira C."/>
            <person name="Alvarado L."/>
            <person name="Zeng Q."/>
            <person name="Crawford M."/>
            <person name="Antoine C."/>
            <person name="Devon K."/>
            <person name="Galgiani J."/>
            <person name="Orsborn K."/>
            <person name="Lewis M.L."/>
            <person name="Nusbaum C."/>
            <person name="Galagan J."/>
            <person name="Birren B."/>
        </authorList>
    </citation>
    <scope>NUCLEOTIDE SEQUENCE [LARGE SCALE GENOMIC DNA]</scope>
    <source>
        <strain evidence="1 2">RMSCC 3488</strain>
    </source>
</reference>
<proteinExistence type="predicted"/>
<evidence type="ECO:0000313" key="1">
    <source>
        <dbReference type="EMBL" id="KMM64576.1"/>
    </source>
</evidence>
<protein>
    <submittedName>
        <fullName evidence="1">Uncharacterized protein</fullName>
    </submittedName>
</protein>
<evidence type="ECO:0000313" key="2">
    <source>
        <dbReference type="Proteomes" id="UP000054567"/>
    </source>
</evidence>
<reference evidence="2" key="2">
    <citation type="journal article" date="2009" name="Genome Res.">
        <title>Comparative genomic analyses of the human fungal pathogens Coccidioides and their relatives.</title>
        <authorList>
            <person name="Sharpton T.J."/>
            <person name="Stajich J.E."/>
            <person name="Rounsley S.D."/>
            <person name="Gardner M.J."/>
            <person name="Wortman J.R."/>
            <person name="Jordar V.S."/>
            <person name="Maiti R."/>
            <person name="Kodira C.D."/>
            <person name="Neafsey D.E."/>
            <person name="Zeng Q."/>
            <person name="Hung C.-Y."/>
            <person name="McMahan C."/>
            <person name="Muszewska A."/>
            <person name="Grynberg M."/>
            <person name="Mandel M.A."/>
            <person name="Kellner E.M."/>
            <person name="Barker B.M."/>
            <person name="Galgiani J.N."/>
            <person name="Orbach M.J."/>
            <person name="Kirkland T.N."/>
            <person name="Cole G.T."/>
            <person name="Henn M.R."/>
            <person name="Birren B.W."/>
            <person name="Taylor J.W."/>
        </authorList>
    </citation>
    <scope>NUCLEOTIDE SEQUENCE [LARGE SCALE GENOMIC DNA]</scope>
    <source>
        <strain evidence="2">RMSCC 3488</strain>
    </source>
</reference>
<sequence length="135" mass="15152">MSQLTAPAVECADMLHGTEGKQPVFSPAWQSVWPLWKLLFSAIVKCIVPSGIAWHIPQAREIHAVLWIGRRAQLGVQQHRHTIPANYTFIHELLILAMVRELSVTIHPVTTHLSSAQSLAPRRPLPSQRCTNPLF</sequence>
<dbReference type="EMBL" id="DS268109">
    <property type="protein sequence ID" value="KMM64576.1"/>
    <property type="molecule type" value="Genomic_DNA"/>
</dbReference>
<accession>A0A0J6EVK3</accession>
<gene>
    <name evidence="1" type="ORF">CPAG_00928</name>
</gene>
<organism evidence="1 2">
    <name type="scientific">Coccidioides posadasii RMSCC 3488</name>
    <dbReference type="NCBI Taxonomy" id="454284"/>
    <lineage>
        <taxon>Eukaryota</taxon>
        <taxon>Fungi</taxon>
        <taxon>Dikarya</taxon>
        <taxon>Ascomycota</taxon>
        <taxon>Pezizomycotina</taxon>
        <taxon>Eurotiomycetes</taxon>
        <taxon>Eurotiomycetidae</taxon>
        <taxon>Onygenales</taxon>
        <taxon>Onygenaceae</taxon>
        <taxon>Coccidioides</taxon>
    </lineage>
</organism>
<dbReference type="VEuPathDB" id="FungiDB:CPAG_00928"/>
<dbReference type="Proteomes" id="UP000054567">
    <property type="component" value="Unassembled WGS sequence"/>
</dbReference>